<dbReference type="Pfam" id="PF04840">
    <property type="entry name" value="Vps16_C"/>
    <property type="match status" value="1"/>
</dbReference>
<dbReference type="GO" id="GO:0099023">
    <property type="term" value="C:vesicle tethering complex"/>
    <property type="evidence" value="ECO:0007669"/>
    <property type="project" value="UniProtKB-ARBA"/>
</dbReference>
<sequence length="541" mass="61156">MAAFRKESQDDEDDYWSGIHKNKNKKKFNLFADDVSVEQADQMAKTKILLKANDFDEDSDTINWDGSSVAVTSTSTSKQSPTKPAQDITSTKKSSPSALAPPQSPIMSKLRTQTHSRSQSVTLGINPTVSIQPATVTSTYSRSTERLPGSSSNISLQEVVSNSAPRAVSSNDRAKMAEEIRFLQRSLQRAKESGTTKLPVEDTVRCMITGEPFSLEVYRCREEKIELLDRALNTHDGNAIITIVLFLQRTIKTSIFNLELQKRPVAVNHYINYLKNHYDFEVLVDLLGFLGRNEEAAMFKYKQAVSASDAGVKIKSLKTCHRAHFMTDQGLAHNTSLLEEHISLLERQRPIEDADARDEQEGKVMLFKSYPRKSSIINMSVITTLYYCCFYHPGLSENSLASPAAIRRDYKLTDKQYLWIALSARSRLKQWTGIEELFMTKGWFGGTKAKAVIGFDRVCEVLYKTSAPLDILSKYLRMIDSTDRRIALAKKMKCHDIVVDTYLAMKDRAELTDYAKKLTPHSREAYYAQDALKSSTVKWKN</sequence>
<dbReference type="Proteomes" id="UP000242188">
    <property type="component" value="Unassembled WGS sequence"/>
</dbReference>
<keyword evidence="5" id="KW-0968">Cytoplasmic vesicle</keyword>
<dbReference type="GO" id="GO:0005769">
    <property type="term" value="C:early endosome"/>
    <property type="evidence" value="ECO:0007669"/>
    <property type="project" value="UniProtKB-SubCell"/>
</dbReference>
<evidence type="ECO:0000259" key="7">
    <source>
        <dbReference type="Pfam" id="PF04840"/>
    </source>
</evidence>
<accession>A0A210Q4K2</accession>
<evidence type="ECO:0000256" key="6">
    <source>
        <dbReference type="SAM" id="MobiDB-lite"/>
    </source>
</evidence>
<dbReference type="OrthoDB" id="9977282at2759"/>
<evidence type="ECO:0000256" key="1">
    <source>
        <dbReference type="ARBA" id="ARBA00004412"/>
    </source>
</evidence>
<feature type="compositionally biased region" description="Polar residues" evidence="6">
    <location>
        <begin position="110"/>
        <end position="142"/>
    </location>
</feature>
<feature type="domain" description="Vps16 C-terminal" evidence="7">
    <location>
        <begin position="228"/>
        <end position="353"/>
    </location>
</feature>
<reference evidence="8 9" key="1">
    <citation type="journal article" date="2017" name="Nat. Ecol. Evol.">
        <title>Scallop genome provides insights into evolution of bilaterian karyotype and development.</title>
        <authorList>
            <person name="Wang S."/>
            <person name="Zhang J."/>
            <person name="Jiao W."/>
            <person name="Li J."/>
            <person name="Xun X."/>
            <person name="Sun Y."/>
            <person name="Guo X."/>
            <person name="Huan P."/>
            <person name="Dong B."/>
            <person name="Zhang L."/>
            <person name="Hu X."/>
            <person name="Sun X."/>
            <person name="Wang J."/>
            <person name="Zhao C."/>
            <person name="Wang Y."/>
            <person name="Wang D."/>
            <person name="Huang X."/>
            <person name="Wang R."/>
            <person name="Lv J."/>
            <person name="Li Y."/>
            <person name="Zhang Z."/>
            <person name="Liu B."/>
            <person name="Lu W."/>
            <person name="Hui Y."/>
            <person name="Liang J."/>
            <person name="Zhou Z."/>
            <person name="Hou R."/>
            <person name="Li X."/>
            <person name="Liu Y."/>
            <person name="Li H."/>
            <person name="Ning X."/>
            <person name="Lin Y."/>
            <person name="Zhao L."/>
            <person name="Xing Q."/>
            <person name="Dou J."/>
            <person name="Li Y."/>
            <person name="Mao J."/>
            <person name="Guo H."/>
            <person name="Dou H."/>
            <person name="Li T."/>
            <person name="Mu C."/>
            <person name="Jiang W."/>
            <person name="Fu Q."/>
            <person name="Fu X."/>
            <person name="Miao Y."/>
            <person name="Liu J."/>
            <person name="Yu Q."/>
            <person name="Li R."/>
            <person name="Liao H."/>
            <person name="Li X."/>
            <person name="Kong Y."/>
            <person name="Jiang Z."/>
            <person name="Chourrout D."/>
            <person name="Li R."/>
            <person name="Bao Z."/>
        </authorList>
    </citation>
    <scope>NUCLEOTIDE SEQUENCE [LARGE SCALE GENOMIC DNA]</scope>
    <source>
        <strain evidence="8 9">PY_sf001</strain>
    </source>
</reference>
<dbReference type="InterPro" id="IPR038132">
    <property type="entry name" value="Vps16_C_sf"/>
</dbReference>
<keyword evidence="4" id="KW-0967">Endosome</keyword>
<comment type="subcellular location">
    <subcellularLocation>
        <location evidence="2">Cytoplasmic vesicle</location>
    </subcellularLocation>
    <subcellularLocation>
        <location evidence="1">Early endosome</location>
    </subcellularLocation>
    <subcellularLocation>
        <location evidence="3">Late endosome</location>
    </subcellularLocation>
</comment>
<feature type="compositionally biased region" description="Polar residues" evidence="6">
    <location>
        <begin position="149"/>
        <end position="171"/>
    </location>
</feature>
<evidence type="ECO:0000256" key="4">
    <source>
        <dbReference type="ARBA" id="ARBA00022753"/>
    </source>
</evidence>
<evidence type="ECO:0000256" key="5">
    <source>
        <dbReference type="ARBA" id="ARBA00023329"/>
    </source>
</evidence>
<proteinExistence type="predicted"/>
<dbReference type="InterPro" id="IPR006925">
    <property type="entry name" value="Vps16_C"/>
</dbReference>
<organism evidence="8 9">
    <name type="scientific">Mizuhopecten yessoensis</name>
    <name type="common">Japanese scallop</name>
    <name type="synonym">Patinopecten yessoensis</name>
    <dbReference type="NCBI Taxonomy" id="6573"/>
    <lineage>
        <taxon>Eukaryota</taxon>
        <taxon>Metazoa</taxon>
        <taxon>Spiralia</taxon>
        <taxon>Lophotrochozoa</taxon>
        <taxon>Mollusca</taxon>
        <taxon>Bivalvia</taxon>
        <taxon>Autobranchia</taxon>
        <taxon>Pteriomorphia</taxon>
        <taxon>Pectinida</taxon>
        <taxon>Pectinoidea</taxon>
        <taxon>Pectinidae</taxon>
        <taxon>Mizuhopecten</taxon>
    </lineage>
</organism>
<feature type="compositionally biased region" description="Low complexity" evidence="6">
    <location>
        <begin position="67"/>
        <end position="101"/>
    </location>
</feature>
<evidence type="ECO:0000313" key="9">
    <source>
        <dbReference type="Proteomes" id="UP000242188"/>
    </source>
</evidence>
<evidence type="ECO:0000256" key="2">
    <source>
        <dbReference type="ARBA" id="ARBA00004541"/>
    </source>
</evidence>
<comment type="caution">
    <text evidence="8">The sequence shown here is derived from an EMBL/GenBank/DDBJ whole genome shotgun (WGS) entry which is preliminary data.</text>
</comment>
<dbReference type="GO" id="GO:0006886">
    <property type="term" value="P:intracellular protein transport"/>
    <property type="evidence" value="ECO:0007669"/>
    <property type="project" value="InterPro"/>
</dbReference>
<gene>
    <name evidence="8" type="ORF">KP79_PYT09343</name>
</gene>
<dbReference type="GO" id="GO:0005770">
    <property type="term" value="C:late endosome"/>
    <property type="evidence" value="ECO:0007669"/>
    <property type="project" value="UniProtKB-SubCell"/>
</dbReference>
<evidence type="ECO:0000256" key="3">
    <source>
        <dbReference type="ARBA" id="ARBA00004603"/>
    </source>
</evidence>
<dbReference type="PANTHER" id="PTHR13364">
    <property type="entry name" value="DEFECTIVE SPERMATOGENESIS PROTEIN 39"/>
    <property type="match status" value="1"/>
</dbReference>
<dbReference type="InterPro" id="IPR040057">
    <property type="entry name" value="Spe-39"/>
</dbReference>
<evidence type="ECO:0000313" key="8">
    <source>
        <dbReference type="EMBL" id="OWF43657.1"/>
    </source>
</evidence>
<dbReference type="EMBL" id="NEDP02005034">
    <property type="protein sequence ID" value="OWF43657.1"/>
    <property type="molecule type" value="Genomic_DNA"/>
</dbReference>
<dbReference type="STRING" id="6573.A0A210Q4K2"/>
<dbReference type="PANTHER" id="PTHR13364:SF6">
    <property type="entry name" value="SPERMATOGENESIS-DEFECTIVE PROTEIN 39 HOMOLOG"/>
    <property type="match status" value="1"/>
</dbReference>
<dbReference type="AlphaFoldDB" id="A0A210Q4K2"/>
<dbReference type="GO" id="GO:0007034">
    <property type="term" value="P:vacuolar transport"/>
    <property type="evidence" value="ECO:0007669"/>
    <property type="project" value="TreeGrafter"/>
</dbReference>
<protein>
    <submittedName>
        <fullName evidence="8">Spermatogenesis-defective protein 39-like</fullName>
    </submittedName>
</protein>
<feature type="region of interest" description="Disordered" evidence="6">
    <location>
        <begin position="57"/>
        <end position="172"/>
    </location>
</feature>
<dbReference type="Gene3D" id="1.10.150.780">
    <property type="entry name" value="Vps16, C-terminal region"/>
    <property type="match status" value="1"/>
</dbReference>
<keyword evidence="9" id="KW-1185">Reference proteome</keyword>
<name>A0A210Q4K2_MIZYE</name>